<accession>A0A6D2IXM0</accession>
<proteinExistence type="predicted"/>
<protein>
    <submittedName>
        <fullName evidence="3">Uncharacterized protein</fullName>
    </submittedName>
</protein>
<keyword evidence="2" id="KW-0812">Transmembrane</keyword>
<dbReference type="Proteomes" id="UP000467841">
    <property type="component" value="Unassembled WGS sequence"/>
</dbReference>
<dbReference type="AlphaFoldDB" id="A0A6D2IXM0"/>
<evidence type="ECO:0000256" key="2">
    <source>
        <dbReference type="SAM" id="Phobius"/>
    </source>
</evidence>
<gene>
    <name evidence="3" type="ORF">MERR_LOCUS19538</name>
</gene>
<organism evidence="3 4">
    <name type="scientific">Microthlaspi erraticum</name>
    <dbReference type="NCBI Taxonomy" id="1685480"/>
    <lineage>
        <taxon>Eukaryota</taxon>
        <taxon>Viridiplantae</taxon>
        <taxon>Streptophyta</taxon>
        <taxon>Embryophyta</taxon>
        <taxon>Tracheophyta</taxon>
        <taxon>Spermatophyta</taxon>
        <taxon>Magnoliopsida</taxon>
        <taxon>eudicotyledons</taxon>
        <taxon>Gunneridae</taxon>
        <taxon>Pentapetalae</taxon>
        <taxon>rosids</taxon>
        <taxon>malvids</taxon>
        <taxon>Brassicales</taxon>
        <taxon>Brassicaceae</taxon>
        <taxon>Coluteocarpeae</taxon>
        <taxon>Microthlaspi</taxon>
    </lineage>
</organism>
<feature type="compositionally biased region" description="Basic and acidic residues" evidence="1">
    <location>
        <begin position="105"/>
        <end position="115"/>
    </location>
</feature>
<name>A0A6D2IXM0_9BRAS</name>
<comment type="caution">
    <text evidence="3">The sequence shown here is derived from an EMBL/GenBank/DDBJ whole genome shotgun (WGS) entry which is preliminary data.</text>
</comment>
<sequence length="124" mass="14923">MNFNPLVSSLSLYDIVPPSLIFWVLLVIQKRWFWIWERMGLCLRRNRVKKTRRLPETEKTFGLTSGFRFYPNTDPNPKFQTRIRPEPNQIPERLLNFQTRVPETRFNRPEPDRLTEFPVSSTLT</sequence>
<keyword evidence="2" id="KW-1133">Transmembrane helix</keyword>
<evidence type="ECO:0000313" key="4">
    <source>
        <dbReference type="Proteomes" id="UP000467841"/>
    </source>
</evidence>
<keyword evidence="4" id="KW-1185">Reference proteome</keyword>
<reference evidence="3" key="1">
    <citation type="submission" date="2020-01" db="EMBL/GenBank/DDBJ databases">
        <authorList>
            <person name="Mishra B."/>
        </authorList>
    </citation>
    <scope>NUCLEOTIDE SEQUENCE [LARGE SCALE GENOMIC DNA]</scope>
</reference>
<keyword evidence="2" id="KW-0472">Membrane</keyword>
<dbReference type="EMBL" id="CACVBM020001118">
    <property type="protein sequence ID" value="CAA7032303.1"/>
    <property type="molecule type" value="Genomic_DNA"/>
</dbReference>
<evidence type="ECO:0000313" key="3">
    <source>
        <dbReference type="EMBL" id="CAA7032303.1"/>
    </source>
</evidence>
<feature type="region of interest" description="Disordered" evidence="1">
    <location>
        <begin position="105"/>
        <end position="124"/>
    </location>
</feature>
<evidence type="ECO:0000256" key="1">
    <source>
        <dbReference type="SAM" id="MobiDB-lite"/>
    </source>
</evidence>
<feature type="transmembrane region" description="Helical" evidence="2">
    <location>
        <begin position="6"/>
        <end position="28"/>
    </location>
</feature>